<name>A0A6J7JQC9_9ZZZZ</name>
<evidence type="ECO:0000256" key="3">
    <source>
        <dbReference type="ARBA" id="ARBA00022989"/>
    </source>
</evidence>
<evidence type="ECO:0000256" key="1">
    <source>
        <dbReference type="ARBA" id="ARBA00004141"/>
    </source>
</evidence>
<evidence type="ECO:0000256" key="5">
    <source>
        <dbReference type="SAM" id="Phobius"/>
    </source>
</evidence>
<feature type="transmembrane region" description="Helical" evidence="5">
    <location>
        <begin position="249"/>
        <end position="270"/>
    </location>
</feature>
<dbReference type="GO" id="GO:0140359">
    <property type="term" value="F:ABC-type transporter activity"/>
    <property type="evidence" value="ECO:0007669"/>
    <property type="project" value="InterPro"/>
</dbReference>
<feature type="domain" description="ABC transmembrane type-2" evidence="6">
    <location>
        <begin position="44"/>
        <end position="273"/>
    </location>
</feature>
<dbReference type="PIRSF" id="PIRSF006648">
    <property type="entry name" value="DrrB"/>
    <property type="match status" value="1"/>
</dbReference>
<dbReference type="InterPro" id="IPR052522">
    <property type="entry name" value="ABC-2_transport_permease"/>
</dbReference>
<evidence type="ECO:0000256" key="2">
    <source>
        <dbReference type="ARBA" id="ARBA00022692"/>
    </source>
</evidence>
<evidence type="ECO:0000256" key="4">
    <source>
        <dbReference type="ARBA" id="ARBA00023136"/>
    </source>
</evidence>
<dbReference type="InterPro" id="IPR047817">
    <property type="entry name" value="ABC2_TM_bact-type"/>
</dbReference>
<feature type="transmembrane region" description="Helical" evidence="5">
    <location>
        <begin position="127"/>
        <end position="148"/>
    </location>
</feature>
<reference evidence="7" key="1">
    <citation type="submission" date="2020-05" db="EMBL/GenBank/DDBJ databases">
        <authorList>
            <person name="Chiriac C."/>
            <person name="Salcher M."/>
            <person name="Ghai R."/>
            <person name="Kavagutti S V."/>
        </authorList>
    </citation>
    <scope>NUCLEOTIDE SEQUENCE</scope>
</reference>
<evidence type="ECO:0000313" key="7">
    <source>
        <dbReference type="EMBL" id="CAB4945041.1"/>
    </source>
</evidence>
<feature type="transmembrane region" description="Helical" evidence="5">
    <location>
        <begin position="84"/>
        <end position="106"/>
    </location>
</feature>
<proteinExistence type="predicted"/>
<dbReference type="Pfam" id="PF01061">
    <property type="entry name" value="ABC2_membrane"/>
    <property type="match status" value="1"/>
</dbReference>
<feature type="transmembrane region" description="Helical" evidence="5">
    <location>
        <begin position="192"/>
        <end position="211"/>
    </location>
</feature>
<evidence type="ECO:0000259" key="6">
    <source>
        <dbReference type="PROSITE" id="PS51012"/>
    </source>
</evidence>
<dbReference type="AlphaFoldDB" id="A0A6J7JQC9"/>
<dbReference type="InterPro" id="IPR013525">
    <property type="entry name" value="ABC2_TM"/>
</dbReference>
<dbReference type="EMBL" id="CAFBMK010000281">
    <property type="protein sequence ID" value="CAB4945041.1"/>
    <property type="molecule type" value="Genomic_DNA"/>
</dbReference>
<organism evidence="7">
    <name type="scientific">freshwater metagenome</name>
    <dbReference type="NCBI Taxonomy" id="449393"/>
    <lineage>
        <taxon>unclassified sequences</taxon>
        <taxon>metagenomes</taxon>
        <taxon>ecological metagenomes</taxon>
    </lineage>
</organism>
<dbReference type="PANTHER" id="PTHR43332:SF2">
    <property type="entry name" value="INNER MEMBRANE TRANSPORT PERMEASE YADH"/>
    <property type="match status" value="1"/>
</dbReference>
<sequence length="276" mass="29080">MSSAPVTASPDRTPPGAAAGTRRRAFLAILSRDLWVTIRREPGGFLAQALLQPIFFLFIFGRVLPEIGQAQGSYGSLLLPGVMALTAITVSLQNVALPLVIEFSFTKEIEDRLLAPLPAWAVGVEKIVHAALRGIFSAFVLLPIAAVVLPDGLQLGDANWIALVAVVAGGAIAGGCLGLVMGTIVPANKINIAFAVILTPLLFTGATFYPWSSLDGLRWFQVVTLLNPLTYVSEGARAAIGTGEHMATWAIPLGMVGSIVVFGVVGLLGFRRRAID</sequence>
<dbReference type="InterPro" id="IPR000412">
    <property type="entry name" value="ABC_2_transport"/>
</dbReference>
<protein>
    <submittedName>
        <fullName evidence="7">Unannotated protein</fullName>
    </submittedName>
</protein>
<keyword evidence="4 5" id="KW-0472">Membrane</keyword>
<dbReference type="PROSITE" id="PS51012">
    <property type="entry name" value="ABC_TM2"/>
    <property type="match status" value="1"/>
</dbReference>
<gene>
    <name evidence="7" type="ORF">UFOPK3564_03172</name>
</gene>
<accession>A0A6J7JQC9</accession>
<feature type="transmembrane region" description="Helical" evidence="5">
    <location>
        <begin position="160"/>
        <end position="180"/>
    </location>
</feature>
<dbReference type="GO" id="GO:0043190">
    <property type="term" value="C:ATP-binding cassette (ABC) transporter complex"/>
    <property type="evidence" value="ECO:0007669"/>
    <property type="project" value="InterPro"/>
</dbReference>
<feature type="transmembrane region" description="Helical" evidence="5">
    <location>
        <begin position="45"/>
        <end position="64"/>
    </location>
</feature>
<keyword evidence="3 5" id="KW-1133">Transmembrane helix</keyword>
<keyword evidence="2 5" id="KW-0812">Transmembrane</keyword>
<comment type="subcellular location">
    <subcellularLocation>
        <location evidence="1">Membrane</location>
        <topology evidence="1">Multi-pass membrane protein</topology>
    </subcellularLocation>
</comment>
<dbReference type="PANTHER" id="PTHR43332">
    <property type="entry name" value="INNER MEMBRANE TRANSPORT PERMEASE YADH-RELATED"/>
    <property type="match status" value="1"/>
</dbReference>